<dbReference type="Pfam" id="PF13920">
    <property type="entry name" value="zf-C3HC4_3"/>
    <property type="match status" value="1"/>
</dbReference>
<dbReference type="Proteomes" id="UP000215914">
    <property type="component" value="Chromosome 1"/>
</dbReference>
<dbReference type="Gene3D" id="3.30.40.10">
    <property type="entry name" value="Zinc/RING finger domain, C3HC4 (zinc finger)"/>
    <property type="match status" value="1"/>
</dbReference>
<evidence type="ECO:0000313" key="9">
    <source>
        <dbReference type="EMBL" id="KAF5823406.1"/>
    </source>
</evidence>
<dbReference type="SUPFAM" id="SSF57850">
    <property type="entry name" value="RING/U-box"/>
    <property type="match status" value="1"/>
</dbReference>
<keyword evidence="5 6" id="KW-0863">Zinc-finger</keyword>
<evidence type="ECO:0000313" key="10">
    <source>
        <dbReference type="EMBL" id="OTG38062.1"/>
    </source>
</evidence>
<comment type="subcellular location">
    <subcellularLocation>
        <location evidence="6">Endoplasmic reticulum membrane</location>
        <topology evidence="6">Single-pass type IV membrane protein</topology>
    </subcellularLocation>
</comment>
<evidence type="ECO:0000256" key="3">
    <source>
        <dbReference type="ARBA" id="ARBA00022679"/>
    </source>
</evidence>
<dbReference type="GO" id="GO:0061630">
    <property type="term" value="F:ubiquitin protein ligase activity"/>
    <property type="evidence" value="ECO:0000318"/>
    <property type="project" value="GO_Central"/>
</dbReference>
<feature type="compositionally biased region" description="Basic and acidic residues" evidence="7">
    <location>
        <begin position="16"/>
        <end position="38"/>
    </location>
</feature>
<evidence type="ECO:0000256" key="6">
    <source>
        <dbReference type="RuleBase" id="RU369090"/>
    </source>
</evidence>
<evidence type="ECO:0000256" key="2">
    <source>
        <dbReference type="ARBA" id="ARBA00004906"/>
    </source>
</evidence>
<dbReference type="GO" id="GO:0006511">
    <property type="term" value="P:ubiquitin-dependent protein catabolic process"/>
    <property type="evidence" value="ECO:0000318"/>
    <property type="project" value="GO_Central"/>
</dbReference>
<sequence>MIVIGPGVGAGNINNDRIRVGDGDADGGDERGMNSKRDVSQLAKALEMDLDSEKSDNEQGGGDEDDEGSGGFFVCNICLEMAMDPVLTCCGHLFCWCCFYQLSYVDSSAKECPICKGEVTDSSITPIYRNGRNQPVLNLENGVKIPPRRQIFFYFLRLTLSSLVLSSPLQRAGSSLVMIRSKTIDVYIS</sequence>
<feature type="domain" description="RING-type" evidence="8">
    <location>
        <begin position="75"/>
        <end position="116"/>
    </location>
</feature>
<evidence type="ECO:0000256" key="1">
    <source>
        <dbReference type="ARBA" id="ARBA00000900"/>
    </source>
</evidence>
<keyword evidence="6" id="KW-0862">Zinc</keyword>
<dbReference type="AlphaFoldDB" id="A0A251VSP7"/>
<gene>
    <name evidence="10" type="ORF">HannXRQ_Chr01g0025651</name>
    <name evidence="9" type="ORF">HanXRQr2_Chr01g0038011</name>
</gene>
<keyword evidence="3 6" id="KW-0808">Transferase</keyword>
<comment type="pathway">
    <text evidence="2 6">Protein modification; protein ubiquitination.</text>
</comment>
<keyword evidence="6" id="KW-0479">Metal-binding</keyword>
<dbReference type="PANTHER" id="PTHR12313">
    <property type="entry name" value="E3 UBIQUITIN-PROTEIN LIGASE RNF5-RELATED"/>
    <property type="match status" value="1"/>
</dbReference>
<evidence type="ECO:0000256" key="4">
    <source>
        <dbReference type="ARBA" id="ARBA00022786"/>
    </source>
</evidence>
<dbReference type="GO" id="GO:0036503">
    <property type="term" value="P:ERAD pathway"/>
    <property type="evidence" value="ECO:0000318"/>
    <property type="project" value="GO_Central"/>
</dbReference>
<evidence type="ECO:0000256" key="5">
    <source>
        <dbReference type="PROSITE-ProRule" id="PRU00175"/>
    </source>
</evidence>
<keyword evidence="4 6" id="KW-0833">Ubl conjugation pathway</keyword>
<dbReference type="EMBL" id="CM007890">
    <property type="protein sequence ID" value="OTG38062.1"/>
    <property type="molecule type" value="Genomic_DNA"/>
</dbReference>
<comment type="catalytic activity">
    <reaction evidence="1 6">
        <text>S-ubiquitinyl-[E2 ubiquitin-conjugating enzyme]-L-cysteine + [acceptor protein]-L-lysine = [E2 ubiquitin-conjugating enzyme]-L-cysteine + N(6)-ubiquitinyl-[acceptor protein]-L-lysine.</text>
        <dbReference type="EC" id="2.3.2.27"/>
    </reaction>
</comment>
<dbReference type="SMART" id="SM00184">
    <property type="entry name" value="RING"/>
    <property type="match status" value="1"/>
</dbReference>
<reference evidence="10" key="2">
    <citation type="submission" date="2017-02" db="EMBL/GenBank/DDBJ databases">
        <title>Sunflower complete genome.</title>
        <authorList>
            <person name="Langlade N."/>
            <person name="Munos S."/>
        </authorList>
    </citation>
    <scope>NUCLEOTIDE SEQUENCE [LARGE SCALE GENOMIC DNA]</scope>
    <source>
        <tissue evidence="10">Leaves</tissue>
    </source>
</reference>
<keyword evidence="11" id="KW-1185">Reference proteome</keyword>
<evidence type="ECO:0000313" key="11">
    <source>
        <dbReference type="Proteomes" id="UP000215914"/>
    </source>
</evidence>
<evidence type="ECO:0000259" key="8">
    <source>
        <dbReference type="PROSITE" id="PS50089"/>
    </source>
</evidence>
<accession>A0A251VSP7</accession>
<organism evidence="10 11">
    <name type="scientific">Helianthus annuus</name>
    <name type="common">Common sunflower</name>
    <dbReference type="NCBI Taxonomy" id="4232"/>
    <lineage>
        <taxon>Eukaryota</taxon>
        <taxon>Viridiplantae</taxon>
        <taxon>Streptophyta</taxon>
        <taxon>Embryophyta</taxon>
        <taxon>Tracheophyta</taxon>
        <taxon>Spermatophyta</taxon>
        <taxon>Magnoliopsida</taxon>
        <taxon>eudicotyledons</taxon>
        <taxon>Gunneridae</taxon>
        <taxon>Pentapetalae</taxon>
        <taxon>asterids</taxon>
        <taxon>campanulids</taxon>
        <taxon>Asterales</taxon>
        <taxon>Asteraceae</taxon>
        <taxon>Asteroideae</taxon>
        <taxon>Heliantheae alliance</taxon>
        <taxon>Heliantheae</taxon>
        <taxon>Helianthus</taxon>
    </lineage>
</organism>
<dbReference type="EMBL" id="MNCJ02000316">
    <property type="protein sequence ID" value="KAF5823406.1"/>
    <property type="molecule type" value="Genomic_DNA"/>
</dbReference>
<dbReference type="GO" id="GO:0008270">
    <property type="term" value="F:zinc ion binding"/>
    <property type="evidence" value="ECO:0007669"/>
    <property type="project" value="UniProtKB-KW"/>
</dbReference>
<feature type="region of interest" description="Disordered" evidence="7">
    <location>
        <begin position="15"/>
        <end position="38"/>
    </location>
</feature>
<dbReference type="GO" id="GO:0044390">
    <property type="term" value="F:ubiquitin-like protein conjugating enzyme binding"/>
    <property type="evidence" value="ECO:0000318"/>
    <property type="project" value="GO_Central"/>
</dbReference>
<dbReference type="STRING" id="4232.A0A251VSP7"/>
<dbReference type="InterPro" id="IPR013083">
    <property type="entry name" value="Znf_RING/FYVE/PHD"/>
</dbReference>
<protein>
    <recommendedName>
        <fullName evidence="6">E3 ubiquitin-protein ligase RMA</fullName>
        <ecNumber evidence="6">2.3.2.27</ecNumber>
    </recommendedName>
    <alternativeName>
        <fullName evidence="6">Protein RING membrane-anchor</fullName>
    </alternativeName>
    <alternativeName>
        <fullName evidence="6">RING-type E3 ubiquitin transferase RMA</fullName>
    </alternativeName>
</protein>
<dbReference type="PROSITE" id="PS50089">
    <property type="entry name" value="ZF_RING_2"/>
    <property type="match status" value="1"/>
</dbReference>
<reference evidence="9 11" key="1">
    <citation type="journal article" date="2017" name="Nature">
        <title>The sunflower genome provides insights into oil metabolism, flowering and Asterid evolution.</title>
        <authorList>
            <person name="Badouin H."/>
            <person name="Gouzy J."/>
            <person name="Grassa C.J."/>
            <person name="Murat F."/>
            <person name="Staton S.E."/>
            <person name="Cottret L."/>
            <person name="Lelandais-Briere C."/>
            <person name="Owens G.L."/>
            <person name="Carrere S."/>
            <person name="Mayjonade B."/>
            <person name="Legrand L."/>
            <person name="Gill N."/>
            <person name="Kane N.C."/>
            <person name="Bowers J.E."/>
            <person name="Hubner S."/>
            <person name="Bellec A."/>
            <person name="Berard A."/>
            <person name="Berges H."/>
            <person name="Blanchet N."/>
            <person name="Boniface M.C."/>
            <person name="Brunel D."/>
            <person name="Catrice O."/>
            <person name="Chaidir N."/>
            <person name="Claudel C."/>
            <person name="Donnadieu C."/>
            <person name="Faraut T."/>
            <person name="Fievet G."/>
            <person name="Helmstetter N."/>
            <person name="King M."/>
            <person name="Knapp S.J."/>
            <person name="Lai Z."/>
            <person name="Le Paslier M.C."/>
            <person name="Lippi Y."/>
            <person name="Lorenzon L."/>
            <person name="Mandel J.R."/>
            <person name="Marage G."/>
            <person name="Marchand G."/>
            <person name="Marquand E."/>
            <person name="Bret-Mestries E."/>
            <person name="Morien E."/>
            <person name="Nambeesan S."/>
            <person name="Nguyen T."/>
            <person name="Pegot-Espagnet P."/>
            <person name="Pouilly N."/>
            <person name="Raftis F."/>
            <person name="Sallet E."/>
            <person name="Schiex T."/>
            <person name="Thomas J."/>
            <person name="Vandecasteele C."/>
            <person name="Vares D."/>
            <person name="Vear F."/>
            <person name="Vautrin S."/>
            <person name="Crespi M."/>
            <person name="Mangin B."/>
            <person name="Burke J.M."/>
            <person name="Salse J."/>
            <person name="Munos S."/>
            <person name="Vincourt P."/>
            <person name="Rieseberg L.H."/>
            <person name="Langlade N.B."/>
        </authorList>
    </citation>
    <scope>NUCLEOTIDE SEQUENCE [LARGE SCALE GENOMIC DNA]</scope>
    <source>
        <strain evidence="11">cv. SF193</strain>
        <tissue evidence="9">Leaves</tissue>
    </source>
</reference>
<dbReference type="Gramene" id="mRNA:HanXRQr2_Chr01g0038011">
    <property type="protein sequence ID" value="CDS:HanXRQr2_Chr01g0038011.1"/>
    <property type="gene ID" value="HanXRQr2_Chr01g0038011"/>
</dbReference>
<dbReference type="GO" id="GO:0016567">
    <property type="term" value="P:protein ubiquitination"/>
    <property type="evidence" value="ECO:0007669"/>
    <property type="project" value="UniProtKB-UniPathway"/>
</dbReference>
<comment type="domain">
    <text evidence="6">The RING-type zinc finger domain is responsible for E3 ligase activity.</text>
</comment>
<dbReference type="InterPro" id="IPR045103">
    <property type="entry name" value="RNF5/RNF185-like"/>
</dbReference>
<dbReference type="UniPathway" id="UPA00143"/>
<name>A0A251VSP7_HELAN</name>
<dbReference type="InterPro" id="IPR001841">
    <property type="entry name" value="Znf_RING"/>
</dbReference>
<dbReference type="GO" id="GO:0005789">
    <property type="term" value="C:endoplasmic reticulum membrane"/>
    <property type="evidence" value="ECO:0007669"/>
    <property type="project" value="UniProtKB-SubCell"/>
</dbReference>
<keyword evidence="6" id="KW-0256">Endoplasmic reticulum</keyword>
<dbReference type="EC" id="2.3.2.27" evidence="6"/>
<proteinExistence type="predicted"/>
<reference evidence="9" key="3">
    <citation type="submission" date="2020-06" db="EMBL/GenBank/DDBJ databases">
        <title>Helianthus annuus Genome sequencing and assembly Release 2.</title>
        <authorList>
            <person name="Gouzy J."/>
            <person name="Langlade N."/>
            <person name="Munos S."/>
        </authorList>
    </citation>
    <scope>NUCLEOTIDE SEQUENCE</scope>
    <source>
        <tissue evidence="9">Leaves</tissue>
    </source>
</reference>
<comment type="function">
    <text evidence="6">E3 ubiquitin-protein ligase.</text>
</comment>
<evidence type="ECO:0000256" key="7">
    <source>
        <dbReference type="SAM" id="MobiDB-lite"/>
    </source>
</evidence>
<dbReference type="InParanoid" id="A0A251VSP7"/>